<evidence type="ECO:0000256" key="1">
    <source>
        <dbReference type="ARBA" id="ARBA00005941"/>
    </source>
</evidence>
<dbReference type="EMBL" id="JADIMM010000099">
    <property type="protein sequence ID" value="MBO8458270.1"/>
    <property type="molecule type" value="Genomic_DNA"/>
</dbReference>
<dbReference type="PANTHER" id="PTHR36541">
    <property type="entry name" value="SUPEROXIDE REDUCTASE-RELATED"/>
    <property type="match status" value="1"/>
</dbReference>
<keyword evidence="5" id="KW-0408">Iron</keyword>
<evidence type="ECO:0000259" key="6">
    <source>
        <dbReference type="Pfam" id="PF01880"/>
    </source>
</evidence>
<reference evidence="7" key="1">
    <citation type="submission" date="2020-10" db="EMBL/GenBank/DDBJ databases">
        <authorList>
            <person name="Gilroy R."/>
        </authorList>
    </citation>
    <scope>NUCLEOTIDE SEQUENCE</scope>
    <source>
        <strain evidence="7">10532</strain>
    </source>
</reference>
<protein>
    <submittedName>
        <fullName evidence="7">Desulfoferrodoxin</fullName>
    </submittedName>
</protein>
<sequence>MVKQTVFYFCPHCGNMVGMINDGGVVPHCCGEKMTKLVANTKDGAKEKHIPVYTAKPGCENAVAIHVTVGSTEHPMTEEHYVQWIYVQSEHGGQRKSLNPGDKPEAVFVFKNDKPIKIFEYCNLHGLYSCDIE</sequence>
<dbReference type="GO" id="GO:0005506">
    <property type="term" value="F:iron ion binding"/>
    <property type="evidence" value="ECO:0007669"/>
    <property type="project" value="InterPro"/>
</dbReference>
<proteinExistence type="inferred from homology"/>
<dbReference type="AlphaFoldDB" id="A0A9D9N2Z1"/>
<keyword evidence="2" id="KW-0813">Transport</keyword>
<accession>A0A9D9N2Z1</accession>
<dbReference type="Gene3D" id="2.60.40.730">
    <property type="entry name" value="SOR catalytic domain"/>
    <property type="match status" value="1"/>
</dbReference>
<evidence type="ECO:0000313" key="8">
    <source>
        <dbReference type="Proteomes" id="UP000823638"/>
    </source>
</evidence>
<dbReference type="PANTHER" id="PTHR36541:SF1">
    <property type="entry name" value="SUPEROXIDE REDUCTASE-RELATED"/>
    <property type="match status" value="1"/>
</dbReference>
<keyword evidence="4" id="KW-0249">Electron transport</keyword>
<dbReference type="InterPro" id="IPR051233">
    <property type="entry name" value="Desulfoferrodoxin_SOR"/>
</dbReference>
<gene>
    <name evidence="7" type="ORF">IAA81_08625</name>
</gene>
<evidence type="ECO:0000313" key="7">
    <source>
        <dbReference type="EMBL" id="MBO8458270.1"/>
    </source>
</evidence>
<evidence type="ECO:0000256" key="5">
    <source>
        <dbReference type="ARBA" id="ARBA00023004"/>
    </source>
</evidence>
<reference evidence="7" key="2">
    <citation type="journal article" date="2021" name="PeerJ">
        <title>Extensive microbial diversity within the chicken gut microbiome revealed by metagenomics and culture.</title>
        <authorList>
            <person name="Gilroy R."/>
            <person name="Ravi A."/>
            <person name="Getino M."/>
            <person name="Pursley I."/>
            <person name="Horton D.L."/>
            <person name="Alikhan N.F."/>
            <person name="Baker D."/>
            <person name="Gharbi K."/>
            <person name="Hall N."/>
            <person name="Watson M."/>
            <person name="Adriaenssens E.M."/>
            <person name="Foster-Nyarko E."/>
            <person name="Jarju S."/>
            <person name="Secka A."/>
            <person name="Antonio M."/>
            <person name="Oren A."/>
            <person name="Chaudhuri R.R."/>
            <person name="La Ragione R."/>
            <person name="Hildebrand F."/>
            <person name="Pallen M.J."/>
        </authorList>
    </citation>
    <scope>NUCLEOTIDE SEQUENCE</scope>
    <source>
        <strain evidence="7">10532</strain>
    </source>
</reference>
<name>A0A9D9N2Z1_9SPIR</name>
<evidence type="ECO:0000256" key="4">
    <source>
        <dbReference type="ARBA" id="ARBA00022982"/>
    </source>
</evidence>
<evidence type="ECO:0000256" key="3">
    <source>
        <dbReference type="ARBA" id="ARBA00022723"/>
    </source>
</evidence>
<dbReference type="Proteomes" id="UP000823638">
    <property type="component" value="Unassembled WGS sequence"/>
</dbReference>
<dbReference type="Pfam" id="PF01880">
    <property type="entry name" value="Desulfoferrodox"/>
    <property type="match status" value="1"/>
</dbReference>
<dbReference type="SUPFAM" id="SSF49367">
    <property type="entry name" value="Superoxide reductase-like"/>
    <property type="match status" value="1"/>
</dbReference>
<dbReference type="InterPro" id="IPR002742">
    <property type="entry name" value="Desulfoferrodoxin_Fe-bd_dom"/>
</dbReference>
<feature type="domain" description="Desulfoferrodoxin ferrous iron-binding" evidence="6">
    <location>
        <begin position="42"/>
        <end position="129"/>
    </location>
</feature>
<dbReference type="NCBIfam" id="TIGR00332">
    <property type="entry name" value="neela_ferrous"/>
    <property type="match status" value="1"/>
</dbReference>
<evidence type="ECO:0000256" key="2">
    <source>
        <dbReference type="ARBA" id="ARBA00022448"/>
    </source>
</evidence>
<organism evidence="7 8">
    <name type="scientific">Candidatus Gallitreponema excrementavium</name>
    <dbReference type="NCBI Taxonomy" id="2840840"/>
    <lineage>
        <taxon>Bacteria</taxon>
        <taxon>Pseudomonadati</taxon>
        <taxon>Spirochaetota</taxon>
        <taxon>Spirochaetia</taxon>
        <taxon>Spirochaetales</taxon>
        <taxon>Candidatus Gallitreponema</taxon>
    </lineage>
</organism>
<keyword evidence="3" id="KW-0479">Metal-binding</keyword>
<comment type="caution">
    <text evidence="7">The sequence shown here is derived from an EMBL/GenBank/DDBJ whole genome shotgun (WGS) entry which is preliminary data.</text>
</comment>
<comment type="similarity">
    <text evidence="1">Belongs to the desulfoferrodoxin family.</text>
</comment>
<dbReference type="SUPFAM" id="SSF57802">
    <property type="entry name" value="Rubredoxin-like"/>
    <property type="match status" value="1"/>
</dbReference>
<dbReference type="GO" id="GO:0050605">
    <property type="term" value="F:superoxide reductase activity"/>
    <property type="evidence" value="ECO:0007669"/>
    <property type="project" value="UniProtKB-EC"/>
</dbReference>
<dbReference type="InterPro" id="IPR036073">
    <property type="entry name" value="Desulfoferrodoxin_Fe-bd_dom_sf"/>
</dbReference>